<dbReference type="Proteomes" id="UP000799755">
    <property type="component" value="Unassembled WGS sequence"/>
</dbReference>
<dbReference type="EMBL" id="MU003499">
    <property type="protein sequence ID" value="KAF2473944.1"/>
    <property type="molecule type" value="Genomic_DNA"/>
</dbReference>
<gene>
    <name evidence="1" type="ORF">BDR25DRAFT_302003</name>
</gene>
<protein>
    <submittedName>
        <fullName evidence="1">Uncharacterized protein</fullName>
    </submittedName>
</protein>
<accession>A0ACB6R3P6</accession>
<keyword evidence="2" id="KW-1185">Reference proteome</keyword>
<sequence length="173" mass="18630">MGEEIRKHRAGEKKKDGSPIWKIVGAVIAATCMVAAVITLGILGSRMRKNSRNSSSSFGDNQNQQTNTTAFSSTISSSSIPTTQTTFSTITRTGIVGNSTSSTKEEPRTLVGRETRTLLLSIPSAQLHPVLPSSHPPPLFPHLLPPLLPITLTYPRSTVLSRAFCALASSRRF</sequence>
<comment type="caution">
    <text evidence="1">The sequence shown here is derived from an EMBL/GenBank/DDBJ whole genome shotgun (WGS) entry which is preliminary data.</text>
</comment>
<evidence type="ECO:0000313" key="2">
    <source>
        <dbReference type="Proteomes" id="UP000799755"/>
    </source>
</evidence>
<evidence type="ECO:0000313" key="1">
    <source>
        <dbReference type="EMBL" id="KAF2473944.1"/>
    </source>
</evidence>
<organism evidence="1 2">
    <name type="scientific">Lindgomyces ingoldianus</name>
    <dbReference type="NCBI Taxonomy" id="673940"/>
    <lineage>
        <taxon>Eukaryota</taxon>
        <taxon>Fungi</taxon>
        <taxon>Dikarya</taxon>
        <taxon>Ascomycota</taxon>
        <taxon>Pezizomycotina</taxon>
        <taxon>Dothideomycetes</taxon>
        <taxon>Pleosporomycetidae</taxon>
        <taxon>Pleosporales</taxon>
        <taxon>Lindgomycetaceae</taxon>
        <taxon>Lindgomyces</taxon>
    </lineage>
</organism>
<proteinExistence type="predicted"/>
<reference evidence="1" key="1">
    <citation type="journal article" date="2020" name="Stud. Mycol.">
        <title>101 Dothideomycetes genomes: a test case for predicting lifestyles and emergence of pathogens.</title>
        <authorList>
            <person name="Haridas S."/>
            <person name="Albert R."/>
            <person name="Binder M."/>
            <person name="Bloem J."/>
            <person name="Labutti K."/>
            <person name="Salamov A."/>
            <person name="Andreopoulos B."/>
            <person name="Baker S."/>
            <person name="Barry K."/>
            <person name="Bills G."/>
            <person name="Bluhm B."/>
            <person name="Cannon C."/>
            <person name="Castanera R."/>
            <person name="Culley D."/>
            <person name="Daum C."/>
            <person name="Ezra D."/>
            <person name="Gonzalez J."/>
            <person name="Henrissat B."/>
            <person name="Kuo A."/>
            <person name="Liang C."/>
            <person name="Lipzen A."/>
            <person name="Lutzoni F."/>
            <person name="Magnuson J."/>
            <person name="Mondo S."/>
            <person name="Nolan M."/>
            <person name="Ohm R."/>
            <person name="Pangilinan J."/>
            <person name="Park H.-J."/>
            <person name="Ramirez L."/>
            <person name="Alfaro M."/>
            <person name="Sun H."/>
            <person name="Tritt A."/>
            <person name="Yoshinaga Y."/>
            <person name="Zwiers L.-H."/>
            <person name="Turgeon B."/>
            <person name="Goodwin S."/>
            <person name="Spatafora J."/>
            <person name="Crous P."/>
            <person name="Grigoriev I."/>
        </authorList>
    </citation>
    <scope>NUCLEOTIDE SEQUENCE</scope>
    <source>
        <strain evidence="1">ATCC 200398</strain>
    </source>
</reference>
<name>A0ACB6R3P6_9PLEO</name>